<evidence type="ECO:0000256" key="1">
    <source>
        <dbReference type="SAM" id="SignalP"/>
    </source>
</evidence>
<organism evidence="2 3">
    <name type="scientific">Paenibacillus lutimineralis</name>
    <dbReference type="NCBI Taxonomy" id="2707005"/>
    <lineage>
        <taxon>Bacteria</taxon>
        <taxon>Bacillati</taxon>
        <taxon>Bacillota</taxon>
        <taxon>Bacilli</taxon>
        <taxon>Bacillales</taxon>
        <taxon>Paenibacillaceae</taxon>
        <taxon>Paenibacillus</taxon>
    </lineage>
</organism>
<keyword evidence="3" id="KW-1185">Reference proteome</keyword>
<dbReference type="EMBL" id="CP034346">
    <property type="protein sequence ID" value="AZS14424.1"/>
    <property type="molecule type" value="Genomic_DNA"/>
</dbReference>
<name>A0A3S9UVS0_9BACL</name>
<evidence type="ECO:0000313" key="3">
    <source>
        <dbReference type="Proteomes" id="UP000270678"/>
    </source>
</evidence>
<proteinExistence type="predicted"/>
<sequence>MAKKMRRAVFYLILLAAGVTLGMQMGDGDLSSTYNPQYAEANASSNGFWKNGFYYSRAEAQPVWVNGSATNGNGGYAGNGGTGIAPDGYYIVTPPPGQPGYQTAPGAEVSKTPAELLMPPAEAPGVDQIADKTANLLQQISKRGIHWVASWFSPET</sequence>
<dbReference type="RefSeq" id="WP_126997085.1">
    <property type="nucleotide sequence ID" value="NZ_CP034346.1"/>
</dbReference>
<feature type="chain" id="PRO_5038338598" evidence="1">
    <location>
        <begin position="23"/>
        <end position="156"/>
    </location>
</feature>
<protein>
    <submittedName>
        <fullName evidence="2">Uncharacterized protein</fullName>
    </submittedName>
</protein>
<gene>
    <name evidence="2" type="ORF">EI981_08140</name>
</gene>
<accession>A0A3S9UVS0</accession>
<dbReference type="AlphaFoldDB" id="A0A3S9UVS0"/>
<keyword evidence="1" id="KW-0732">Signal</keyword>
<reference evidence="3" key="1">
    <citation type="submission" date="2018-12" db="EMBL/GenBank/DDBJ databases">
        <title>Complete genome sequence of Paenibacillus sp. MBLB1234.</title>
        <authorList>
            <person name="Nam Y.-D."/>
            <person name="Kang J."/>
            <person name="Chung W.-H."/>
            <person name="Park Y.S."/>
        </authorList>
    </citation>
    <scope>NUCLEOTIDE SEQUENCE [LARGE SCALE GENOMIC DNA]</scope>
    <source>
        <strain evidence="3">MBLB1234</strain>
    </source>
</reference>
<evidence type="ECO:0000313" key="2">
    <source>
        <dbReference type="EMBL" id="AZS14424.1"/>
    </source>
</evidence>
<dbReference type="OrthoDB" id="2659794at2"/>
<dbReference type="KEGG" id="plut:EI981_08140"/>
<feature type="signal peptide" evidence="1">
    <location>
        <begin position="1"/>
        <end position="22"/>
    </location>
</feature>
<dbReference type="Proteomes" id="UP000270678">
    <property type="component" value="Chromosome"/>
</dbReference>